<reference evidence="9 10" key="1">
    <citation type="submission" date="2018-05" db="EMBL/GenBank/DDBJ databases">
        <title>Acuticoccus sediminis sp. nov., isolated from deep-sea sediment of Indian Ocean.</title>
        <authorList>
            <person name="Liu X."/>
            <person name="Lai Q."/>
            <person name="Du Y."/>
            <person name="Sun F."/>
            <person name="Zhang X."/>
            <person name="Wang S."/>
            <person name="Shao Z."/>
        </authorList>
    </citation>
    <scope>NUCLEOTIDE SEQUENCE [LARGE SCALE GENOMIC DNA]</scope>
    <source>
        <strain evidence="9 10">PTG4-2</strain>
    </source>
</reference>
<dbReference type="Proteomes" id="UP000249590">
    <property type="component" value="Unassembled WGS sequence"/>
</dbReference>
<feature type="transmembrane region" description="Helical" evidence="7">
    <location>
        <begin position="94"/>
        <end position="115"/>
    </location>
</feature>
<evidence type="ECO:0000256" key="1">
    <source>
        <dbReference type="ARBA" id="ARBA00004429"/>
    </source>
</evidence>
<keyword evidence="4 7" id="KW-0812">Transmembrane</keyword>
<dbReference type="GO" id="GO:0022857">
    <property type="term" value="F:transmembrane transporter activity"/>
    <property type="evidence" value="ECO:0007669"/>
    <property type="project" value="UniProtKB-UniRule"/>
</dbReference>
<feature type="transmembrane region" description="Helical" evidence="7">
    <location>
        <begin position="272"/>
        <end position="295"/>
    </location>
</feature>
<evidence type="ECO:0000256" key="4">
    <source>
        <dbReference type="ARBA" id="ARBA00022692"/>
    </source>
</evidence>
<evidence type="ECO:0000256" key="7">
    <source>
        <dbReference type="RuleBase" id="RU369079"/>
    </source>
</evidence>
<comment type="subcellular location">
    <subcellularLocation>
        <location evidence="1 7">Cell inner membrane</location>
        <topology evidence="1 7">Multi-pass membrane protein</topology>
    </subcellularLocation>
</comment>
<dbReference type="GO" id="GO:0005886">
    <property type="term" value="C:plasma membrane"/>
    <property type="evidence" value="ECO:0007669"/>
    <property type="project" value="UniProtKB-SubCell"/>
</dbReference>
<dbReference type="NCBIfam" id="TIGR00786">
    <property type="entry name" value="dctM"/>
    <property type="match status" value="1"/>
</dbReference>
<evidence type="ECO:0000313" key="10">
    <source>
        <dbReference type="Proteomes" id="UP000249590"/>
    </source>
</evidence>
<evidence type="ECO:0000256" key="6">
    <source>
        <dbReference type="ARBA" id="ARBA00023136"/>
    </source>
</evidence>
<feature type="transmembrane region" description="Helical" evidence="7">
    <location>
        <begin position="6"/>
        <end position="33"/>
    </location>
</feature>
<evidence type="ECO:0000259" key="8">
    <source>
        <dbReference type="Pfam" id="PF06808"/>
    </source>
</evidence>
<dbReference type="InterPro" id="IPR010656">
    <property type="entry name" value="DctM"/>
</dbReference>
<gene>
    <name evidence="9" type="ORF">DLJ53_16440</name>
</gene>
<dbReference type="AlphaFoldDB" id="A0A8B2NMC3"/>
<keyword evidence="3 7" id="KW-0997">Cell inner membrane</keyword>
<keyword evidence="7" id="KW-0813">Transport</keyword>
<keyword evidence="2" id="KW-1003">Cell membrane</keyword>
<feature type="transmembrane region" description="Helical" evidence="7">
    <location>
        <begin position="355"/>
        <end position="381"/>
    </location>
</feature>
<feature type="transmembrane region" description="Helical" evidence="7">
    <location>
        <begin position="393"/>
        <end position="414"/>
    </location>
</feature>
<keyword evidence="6 7" id="KW-0472">Membrane</keyword>
<comment type="function">
    <text evidence="7">Part of the tripartite ATP-independent periplasmic (TRAP) transport system.</text>
</comment>
<proteinExistence type="inferred from homology"/>
<dbReference type="PIRSF" id="PIRSF006066">
    <property type="entry name" value="HI0050"/>
    <property type="match status" value="1"/>
</dbReference>
<dbReference type="PANTHER" id="PTHR33362:SF2">
    <property type="entry name" value="TRAP TRANSPORTER LARGE PERMEASE PROTEIN"/>
    <property type="match status" value="1"/>
</dbReference>
<feature type="transmembrane region" description="Helical" evidence="7">
    <location>
        <begin position="135"/>
        <end position="162"/>
    </location>
</feature>
<name>A0A8B2NMC3_9HYPH</name>
<comment type="subunit">
    <text evidence="7">The complex comprises the extracytoplasmic solute receptor protein and the two transmembrane proteins.</text>
</comment>
<comment type="caution">
    <text evidence="9">The sequence shown here is derived from an EMBL/GenBank/DDBJ whole genome shotgun (WGS) entry which is preliminary data.</text>
</comment>
<dbReference type="Pfam" id="PF06808">
    <property type="entry name" value="DctM"/>
    <property type="match status" value="1"/>
</dbReference>
<keyword evidence="5 7" id="KW-1133">Transmembrane helix</keyword>
<dbReference type="EMBL" id="QHHQ01000003">
    <property type="protein sequence ID" value="RAI00826.1"/>
    <property type="molecule type" value="Genomic_DNA"/>
</dbReference>
<sequence>MTVLILFVTFVVLLLVGMPIAFAIGISSAIAAMSMDVMTNMTIVRRMIFGINSFPLLAVIFFVFTGVVMANGGVAGRLVRLAEVIVGRLPGGLAQINVMSSMLFGGVSGSAVADVSSIGRMMIEAMEKDGYTKRFATALTLASATMGPIIPPSISMILYAYIAGSVSVGGLLLAGLTPGLLIGGGLLLVAWIHGRLYHNTRTPKLTGREKLARVVDGGLGMMTLVIILGGITSGVFTATEAGAIASVYALFLTMVIYREVKVRQLPALMWESIVTTAVVLFLIATTSIFTFILTYENVPQWISQNILSLTDDKVLLLLIINILLLVTGLFIDLTPALIMLVPILLPLAQAMGLDLIHLGVIMVVNLTFGLITPPVGTALFVGCRIAKISMVELIPPLIPMLAIMLVALGIVTYFPETFMWAPRLFGFVP</sequence>
<dbReference type="OrthoDB" id="7374726at2"/>
<evidence type="ECO:0000256" key="5">
    <source>
        <dbReference type="ARBA" id="ARBA00022989"/>
    </source>
</evidence>
<dbReference type="PANTHER" id="PTHR33362">
    <property type="entry name" value="SIALIC ACID TRAP TRANSPORTER PERMEASE PROTEIN SIAT-RELATED"/>
    <property type="match status" value="1"/>
</dbReference>
<comment type="similarity">
    <text evidence="7">Belongs to the TRAP transporter large permease family.</text>
</comment>
<feature type="domain" description="TRAP C4-dicarboxylate transport system permease DctM subunit" evidence="8">
    <location>
        <begin position="7"/>
        <end position="416"/>
    </location>
</feature>
<dbReference type="InterPro" id="IPR004681">
    <property type="entry name" value="TRAP_DctM"/>
</dbReference>
<keyword evidence="10" id="KW-1185">Reference proteome</keyword>
<evidence type="ECO:0000313" key="9">
    <source>
        <dbReference type="EMBL" id="RAI00826.1"/>
    </source>
</evidence>
<protein>
    <recommendedName>
        <fullName evidence="7">TRAP transporter large permease protein</fullName>
    </recommendedName>
</protein>
<organism evidence="9 10">
    <name type="scientific">Acuticoccus sediminis</name>
    <dbReference type="NCBI Taxonomy" id="2184697"/>
    <lineage>
        <taxon>Bacteria</taxon>
        <taxon>Pseudomonadati</taxon>
        <taxon>Pseudomonadota</taxon>
        <taxon>Alphaproteobacteria</taxon>
        <taxon>Hyphomicrobiales</taxon>
        <taxon>Amorphaceae</taxon>
        <taxon>Acuticoccus</taxon>
    </lineage>
</organism>
<feature type="transmembrane region" description="Helical" evidence="7">
    <location>
        <begin position="214"/>
        <end position="236"/>
    </location>
</feature>
<feature type="transmembrane region" description="Helical" evidence="7">
    <location>
        <begin position="315"/>
        <end position="348"/>
    </location>
</feature>
<evidence type="ECO:0000256" key="2">
    <source>
        <dbReference type="ARBA" id="ARBA00022475"/>
    </source>
</evidence>
<feature type="transmembrane region" description="Helical" evidence="7">
    <location>
        <begin position="54"/>
        <end position="74"/>
    </location>
</feature>
<feature type="transmembrane region" description="Helical" evidence="7">
    <location>
        <begin position="242"/>
        <end position="260"/>
    </location>
</feature>
<dbReference type="RefSeq" id="WP_111347246.1">
    <property type="nucleotide sequence ID" value="NZ_JAIWKD010000008.1"/>
</dbReference>
<evidence type="ECO:0000256" key="3">
    <source>
        <dbReference type="ARBA" id="ARBA00022519"/>
    </source>
</evidence>
<feature type="transmembrane region" description="Helical" evidence="7">
    <location>
        <begin position="168"/>
        <end position="193"/>
    </location>
</feature>
<accession>A0A8B2NMC3</accession>